<organism evidence="1 2">
    <name type="scientific">Pseudochrobactrum saccharolyticum</name>
    <dbReference type="NCBI Taxonomy" id="354352"/>
    <lineage>
        <taxon>Bacteria</taxon>
        <taxon>Pseudomonadati</taxon>
        <taxon>Pseudomonadota</taxon>
        <taxon>Alphaproteobacteria</taxon>
        <taxon>Hyphomicrobiales</taxon>
        <taxon>Brucellaceae</taxon>
        <taxon>Pseudochrobactrum</taxon>
    </lineage>
</organism>
<name>A0A7W8EQ70_9HYPH</name>
<keyword evidence="2" id="KW-1185">Reference proteome</keyword>
<protein>
    <recommendedName>
        <fullName evidence="3">IS110 family transposase</fullName>
    </recommendedName>
</protein>
<accession>A0A7W8EQ70</accession>
<dbReference type="AlphaFoldDB" id="A0A7W8EQ70"/>
<dbReference type="EMBL" id="JACHIL010000003">
    <property type="protein sequence ID" value="MBB5091576.1"/>
    <property type="molecule type" value="Genomic_DNA"/>
</dbReference>
<gene>
    <name evidence="1" type="ORF">HNQ68_002117</name>
</gene>
<proteinExistence type="predicted"/>
<evidence type="ECO:0008006" key="3">
    <source>
        <dbReference type="Google" id="ProtNLM"/>
    </source>
</evidence>
<comment type="caution">
    <text evidence="1">The sequence shown here is derived from an EMBL/GenBank/DDBJ whole genome shotgun (WGS) entry which is preliminary data.</text>
</comment>
<reference evidence="1 2" key="1">
    <citation type="submission" date="2020-08" db="EMBL/GenBank/DDBJ databases">
        <title>Genomic Encyclopedia of Type Strains, Phase IV (KMG-IV): sequencing the most valuable type-strain genomes for metagenomic binning, comparative biology and taxonomic classification.</title>
        <authorList>
            <person name="Goeker M."/>
        </authorList>
    </citation>
    <scope>NUCLEOTIDE SEQUENCE [LARGE SCALE GENOMIC DNA]</scope>
    <source>
        <strain evidence="1 2">DSM 25620</strain>
    </source>
</reference>
<sequence>MERVVYVGLNVHADTIAIATADDGRNGEVRMV</sequence>
<evidence type="ECO:0000313" key="2">
    <source>
        <dbReference type="Proteomes" id="UP000531231"/>
    </source>
</evidence>
<evidence type="ECO:0000313" key="1">
    <source>
        <dbReference type="EMBL" id="MBB5091576.1"/>
    </source>
</evidence>
<dbReference type="Proteomes" id="UP000531231">
    <property type="component" value="Unassembled WGS sequence"/>
</dbReference>